<accession>A0A2M7QA69</accession>
<protein>
    <submittedName>
        <fullName evidence="1">Uncharacterized protein</fullName>
    </submittedName>
</protein>
<dbReference type="Proteomes" id="UP000230973">
    <property type="component" value="Unassembled WGS sequence"/>
</dbReference>
<comment type="caution">
    <text evidence="1">The sequence shown here is derived from an EMBL/GenBank/DDBJ whole genome shotgun (WGS) entry which is preliminary data.</text>
</comment>
<feature type="non-terminal residue" evidence="1">
    <location>
        <position position="1"/>
    </location>
</feature>
<evidence type="ECO:0000313" key="2">
    <source>
        <dbReference type="Proteomes" id="UP000230973"/>
    </source>
</evidence>
<sequence length="199" mass="22356">SVNGLRAEEASEKERITSDMIAFRAEAKAEIAEKESDVIKLEERRAEAMKPVDALEQIAQERVDAANSRHVDLDRREELLVRAENGIIADLEDVHDKVQELDEREDGLDAREDMVKSFEEQTAASAKSLGDKWAEYHATVAAKNAELLTRENAVSTAEATNETARMENIKEAARLRDENRAVRDKYVALEQAKTHLGIQ</sequence>
<evidence type="ECO:0000313" key="1">
    <source>
        <dbReference type="EMBL" id="PIY62261.1"/>
    </source>
</evidence>
<name>A0A2M7QA69_9BACT</name>
<organism evidence="1 2">
    <name type="scientific">Candidatus Uhrbacteria bacterium CG_4_10_14_0_8_um_filter_58_22</name>
    <dbReference type="NCBI Taxonomy" id="1975029"/>
    <lineage>
        <taxon>Bacteria</taxon>
        <taxon>Candidatus Uhriibacteriota</taxon>
    </lineage>
</organism>
<dbReference type="EMBL" id="PFLC01000045">
    <property type="protein sequence ID" value="PIY62261.1"/>
    <property type="molecule type" value="Genomic_DNA"/>
</dbReference>
<reference evidence="2" key="1">
    <citation type="submission" date="2017-09" db="EMBL/GenBank/DDBJ databases">
        <title>Depth-based differentiation of microbial function through sediment-hosted aquifers and enrichment of novel symbionts in the deep terrestrial subsurface.</title>
        <authorList>
            <person name="Probst A.J."/>
            <person name="Ladd B."/>
            <person name="Jarett J.K."/>
            <person name="Geller-Mcgrath D.E."/>
            <person name="Sieber C.M.K."/>
            <person name="Emerson J.B."/>
            <person name="Anantharaman K."/>
            <person name="Thomas B.C."/>
            <person name="Malmstrom R."/>
            <person name="Stieglmeier M."/>
            <person name="Klingl A."/>
            <person name="Woyke T."/>
            <person name="Ryan C.M."/>
            <person name="Banfield J.F."/>
        </authorList>
    </citation>
    <scope>NUCLEOTIDE SEQUENCE [LARGE SCALE GENOMIC DNA]</scope>
</reference>
<gene>
    <name evidence="1" type="ORF">COY93_03520</name>
</gene>
<dbReference type="AlphaFoldDB" id="A0A2M7QA69"/>
<proteinExistence type="predicted"/>